<dbReference type="GO" id="GO:0003700">
    <property type="term" value="F:DNA-binding transcription factor activity"/>
    <property type="evidence" value="ECO:0007669"/>
    <property type="project" value="TreeGrafter"/>
</dbReference>
<proteinExistence type="predicted"/>
<keyword evidence="1" id="KW-0805">Transcription regulation</keyword>
<evidence type="ECO:0000313" key="6">
    <source>
        <dbReference type="Proteomes" id="UP000192708"/>
    </source>
</evidence>
<dbReference type="OrthoDB" id="1097442at2"/>
<dbReference type="PANTHER" id="PTHR46797">
    <property type="entry name" value="HTH-TYPE TRANSCRIPTIONAL REGULATOR"/>
    <property type="match status" value="1"/>
</dbReference>
<dbReference type="PROSITE" id="PS50943">
    <property type="entry name" value="HTH_CROC1"/>
    <property type="match status" value="1"/>
</dbReference>
<keyword evidence="2 5" id="KW-0238">DNA-binding</keyword>
<dbReference type="Pfam" id="PF01381">
    <property type="entry name" value="HTH_3"/>
    <property type="match status" value="1"/>
</dbReference>
<keyword evidence="6" id="KW-1185">Reference proteome</keyword>
<dbReference type="PANTHER" id="PTHR46797:SF23">
    <property type="entry name" value="HTH-TYPE TRANSCRIPTIONAL REGULATOR SUTR"/>
    <property type="match status" value="1"/>
</dbReference>
<sequence length="73" mass="8227">MKLNSEELLLLLTNNIKKYRKAKDLSQEKLALASGIDRSSIAEIERCRANPSLDLLLKISNALDIEPSNLLEF</sequence>
<evidence type="ECO:0000256" key="2">
    <source>
        <dbReference type="ARBA" id="ARBA00023125"/>
    </source>
</evidence>
<dbReference type="InterPro" id="IPR010982">
    <property type="entry name" value="Lambda_DNA-bd_dom_sf"/>
</dbReference>
<name>A0A1W2BM57_9BURK</name>
<dbReference type="SUPFAM" id="SSF47413">
    <property type="entry name" value="lambda repressor-like DNA-binding domains"/>
    <property type="match status" value="1"/>
</dbReference>
<dbReference type="STRING" id="1938817.SAMN06296008_11412"/>
<gene>
    <name evidence="5" type="ORF">SAMN06296008_11412</name>
</gene>
<dbReference type="GO" id="GO:0005829">
    <property type="term" value="C:cytosol"/>
    <property type="evidence" value="ECO:0007669"/>
    <property type="project" value="TreeGrafter"/>
</dbReference>
<evidence type="ECO:0000259" key="4">
    <source>
        <dbReference type="PROSITE" id="PS50943"/>
    </source>
</evidence>
<evidence type="ECO:0000256" key="3">
    <source>
        <dbReference type="ARBA" id="ARBA00023163"/>
    </source>
</evidence>
<feature type="domain" description="HTH cro/C1-type" evidence="4">
    <location>
        <begin position="16"/>
        <end position="70"/>
    </location>
</feature>
<dbReference type="CDD" id="cd00093">
    <property type="entry name" value="HTH_XRE"/>
    <property type="match status" value="1"/>
</dbReference>
<protein>
    <submittedName>
        <fullName evidence="5">DNA-binding transcriptional regulator, XRE-family HTH domain</fullName>
    </submittedName>
</protein>
<evidence type="ECO:0000313" key="5">
    <source>
        <dbReference type="EMBL" id="SMC73896.1"/>
    </source>
</evidence>
<dbReference type="Proteomes" id="UP000192708">
    <property type="component" value="Unassembled WGS sequence"/>
</dbReference>
<dbReference type="Gene3D" id="1.10.260.40">
    <property type="entry name" value="lambda repressor-like DNA-binding domains"/>
    <property type="match status" value="1"/>
</dbReference>
<organism evidence="5 6">
    <name type="scientific">Polynucleobacter kasalickyi</name>
    <dbReference type="NCBI Taxonomy" id="1938817"/>
    <lineage>
        <taxon>Bacteria</taxon>
        <taxon>Pseudomonadati</taxon>
        <taxon>Pseudomonadota</taxon>
        <taxon>Betaproteobacteria</taxon>
        <taxon>Burkholderiales</taxon>
        <taxon>Burkholderiaceae</taxon>
        <taxon>Polynucleobacter</taxon>
    </lineage>
</organism>
<dbReference type="AlphaFoldDB" id="A0A1W2BM57"/>
<accession>A0A1W2BM57</accession>
<dbReference type="InterPro" id="IPR050807">
    <property type="entry name" value="TransReg_Diox_bact_type"/>
</dbReference>
<dbReference type="InterPro" id="IPR001387">
    <property type="entry name" value="Cro/C1-type_HTH"/>
</dbReference>
<reference evidence="5 6" key="1">
    <citation type="submission" date="2017-04" db="EMBL/GenBank/DDBJ databases">
        <authorList>
            <person name="Afonso C.L."/>
            <person name="Miller P.J."/>
            <person name="Scott M.A."/>
            <person name="Spackman E."/>
            <person name="Goraichik I."/>
            <person name="Dimitrov K.M."/>
            <person name="Suarez D.L."/>
            <person name="Swayne D.E."/>
        </authorList>
    </citation>
    <scope>NUCLEOTIDE SEQUENCE [LARGE SCALE GENOMIC DNA]</scope>
    <source>
        <strain evidence="5 6">VK13</strain>
    </source>
</reference>
<dbReference type="RefSeq" id="WP_143736175.1">
    <property type="nucleotide sequence ID" value="NZ_FWXJ01000014.1"/>
</dbReference>
<dbReference type="EMBL" id="FWXJ01000014">
    <property type="protein sequence ID" value="SMC73896.1"/>
    <property type="molecule type" value="Genomic_DNA"/>
</dbReference>
<dbReference type="SMART" id="SM00530">
    <property type="entry name" value="HTH_XRE"/>
    <property type="match status" value="1"/>
</dbReference>
<evidence type="ECO:0000256" key="1">
    <source>
        <dbReference type="ARBA" id="ARBA00023015"/>
    </source>
</evidence>
<dbReference type="GO" id="GO:0003677">
    <property type="term" value="F:DNA binding"/>
    <property type="evidence" value="ECO:0007669"/>
    <property type="project" value="UniProtKB-KW"/>
</dbReference>
<keyword evidence="3" id="KW-0804">Transcription</keyword>